<reference evidence="2 3" key="1">
    <citation type="submission" date="2015-04" db="EMBL/GenBank/DDBJ databases">
        <title>Complete Genome Sequence of Kosmotoga pacifica SLHLJ1.</title>
        <authorList>
            <person name="Jiang L.J."/>
            <person name="Shao Z.Z."/>
            <person name="Jebbar M."/>
        </authorList>
    </citation>
    <scope>NUCLEOTIDE SEQUENCE [LARGE SCALE GENOMIC DNA]</scope>
    <source>
        <strain evidence="2 3">SLHLJ1</strain>
    </source>
</reference>
<keyword evidence="1" id="KW-0175">Coiled coil</keyword>
<gene>
    <name evidence="2" type="ORF">IX53_04825</name>
</gene>
<keyword evidence="3" id="KW-1185">Reference proteome</keyword>
<feature type="coiled-coil region" evidence="1">
    <location>
        <begin position="93"/>
        <end position="154"/>
    </location>
</feature>
<dbReference type="OrthoDB" id="47499at2"/>
<organism evidence="2 3">
    <name type="scientific">Kosmotoga pacifica</name>
    <dbReference type="NCBI Taxonomy" id="1330330"/>
    <lineage>
        <taxon>Bacteria</taxon>
        <taxon>Thermotogati</taxon>
        <taxon>Thermotogota</taxon>
        <taxon>Thermotogae</taxon>
        <taxon>Kosmotogales</taxon>
        <taxon>Kosmotogaceae</taxon>
        <taxon>Kosmotoga</taxon>
    </lineage>
</organism>
<protein>
    <recommendedName>
        <fullName evidence="4">HEPN domain-containing protein</fullName>
    </recommendedName>
</protein>
<accession>A0A0G2ZCH3</accession>
<dbReference type="Proteomes" id="UP000035159">
    <property type="component" value="Chromosome"/>
</dbReference>
<proteinExistence type="predicted"/>
<dbReference type="PATRIC" id="fig|1330330.3.peg.972"/>
<sequence>MKLEKMLKREAIEAFKKRKRVLIREVHRLREIVDILKNVENPVLYEALLEVATVRAVKTVQNSGYTFKKFRLFLKSNLLKPFKKRISRVIVDLERHENELTETIKKVKDYRDHLVVHLDPRFAFNEKDTEKASLREIEKILTYLEANVKELFEKEY</sequence>
<dbReference type="EMBL" id="CP011232">
    <property type="protein sequence ID" value="AKI97249.1"/>
    <property type="molecule type" value="Genomic_DNA"/>
</dbReference>
<evidence type="ECO:0008006" key="4">
    <source>
        <dbReference type="Google" id="ProtNLM"/>
    </source>
</evidence>
<name>A0A0G2ZCH3_9BACT</name>
<evidence type="ECO:0000256" key="1">
    <source>
        <dbReference type="SAM" id="Coils"/>
    </source>
</evidence>
<dbReference type="AlphaFoldDB" id="A0A0G2ZCH3"/>
<dbReference type="KEGG" id="kpf:IX53_04825"/>
<evidence type="ECO:0000313" key="2">
    <source>
        <dbReference type="EMBL" id="AKI97249.1"/>
    </source>
</evidence>
<evidence type="ECO:0000313" key="3">
    <source>
        <dbReference type="Proteomes" id="UP000035159"/>
    </source>
</evidence>
<dbReference type="RefSeq" id="WP_047754383.1">
    <property type="nucleotide sequence ID" value="NZ_CAJUHA010000008.1"/>
</dbReference>